<dbReference type="Proteomes" id="UP001595477">
    <property type="component" value="Unassembled WGS sequence"/>
</dbReference>
<name>A0ABV7JXG6_9ALTE</name>
<dbReference type="SMART" id="SM00091">
    <property type="entry name" value="PAS"/>
    <property type="match status" value="1"/>
</dbReference>
<comment type="caution">
    <text evidence="2">The sequence shown here is derived from an EMBL/GenBank/DDBJ whole genome shotgun (WGS) entry which is preliminary data.</text>
</comment>
<sequence>MQDSTRQNGFETVFQNSKDGLAIFKQGAFVDCNPSMLQMVGLTRKEELIGKTPFDFSPPQQPDGRDSEEKGLEYINHCLDQGSVRFEWVHQTIDAQPFWAEVLITKMVVEGEVVIHTNWRDISEKKELEFKLAE</sequence>
<dbReference type="Gene3D" id="3.30.450.20">
    <property type="entry name" value="PAS domain"/>
    <property type="match status" value="1"/>
</dbReference>
<protein>
    <submittedName>
        <fullName evidence="2">PAS domain-containing protein</fullName>
    </submittedName>
</protein>
<dbReference type="InterPro" id="IPR000014">
    <property type="entry name" value="PAS"/>
</dbReference>
<evidence type="ECO:0000259" key="1">
    <source>
        <dbReference type="SMART" id="SM00091"/>
    </source>
</evidence>
<dbReference type="NCBIfam" id="TIGR00229">
    <property type="entry name" value="sensory_box"/>
    <property type="match status" value="1"/>
</dbReference>
<proteinExistence type="predicted"/>
<keyword evidence="3" id="KW-1185">Reference proteome</keyword>
<gene>
    <name evidence="2" type="ORF">ACFOEW_06335</name>
</gene>
<dbReference type="EMBL" id="JBHRSX010000014">
    <property type="protein sequence ID" value="MFC3201434.1"/>
    <property type="molecule type" value="Genomic_DNA"/>
</dbReference>
<dbReference type="InterPro" id="IPR035965">
    <property type="entry name" value="PAS-like_dom_sf"/>
</dbReference>
<dbReference type="RefSeq" id="WP_123323959.1">
    <property type="nucleotide sequence ID" value="NZ_JBHRSX010000014.1"/>
</dbReference>
<evidence type="ECO:0000313" key="3">
    <source>
        <dbReference type="Proteomes" id="UP001595477"/>
    </source>
</evidence>
<reference evidence="3" key="1">
    <citation type="journal article" date="2019" name="Int. J. Syst. Evol. Microbiol.">
        <title>The Global Catalogue of Microorganisms (GCM) 10K type strain sequencing project: providing services to taxonomists for standard genome sequencing and annotation.</title>
        <authorList>
            <consortium name="The Broad Institute Genomics Platform"/>
            <consortium name="The Broad Institute Genome Sequencing Center for Infectious Disease"/>
            <person name="Wu L."/>
            <person name="Ma J."/>
        </authorList>
    </citation>
    <scope>NUCLEOTIDE SEQUENCE [LARGE SCALE GENOMIC DNA]</scope>
    <source>
        <strain evidence="3">KCTC 52449</strain>
    </source>
</reference>
<dbReference type="CDD" id="cd00130">
    <property type="entry name" value="PAS"/>
    <property type="match status" value="1"/>
</dbReference>
<feature type="domain" description="PAS" evidence="1">
    <location>
        <begin position="8"/>
        <end position="73"/>
    </location>
</feature>
<organism evidence="2 3">
    <name type="scientific">Alteromonas oceani</name>
    <dbReference type="NCBI Taxonomy" id="2071609"/>
    <lineage>
        <taxon>Bacteria</taxon>
        <taxon>Pseudomonadati</taxon>
        <taxon>Pseudomonadota</taxon>
        <taxon>Gammaproteobacteria</taxon>
        <taxon>Alteromonadales</taxon>
        <taxon>Alteromonadaceae</taxon>
        <taxon>Alteromonas/Salinimonas group</taxon>
        <taxon>Alteromonas</taxon>
    </lineage>
</organism>
<dbReference type="Pfam" id="PF13426">
    <property type="entry name" value="PAS_9"/>
    <property type="match status" value="1"/>
</dbReference>
<evidence type="ECO:0000313" key="2">
    <source>
        <dbReference type="EMBL" id="MFC3201434.1"/>
    </source>
</evidence>
<dbReference type="SUPFAM" id="SSF55785">
    <property type="entry name" value="PYP-like sensor domain (PAS domain)"/>
    <property type="match status" value="1"/>
</dbReference>
<accession>A0ABV7JXG6</accession>